<dbReference type="Gene3D" id="3.40.50.720">
    <property type="entry name" value="NAD(P)-binding Rossmann-like Domain"/>
    <property type="match status" value="1"/>
</dbReference>
<keyword evidence="2" id="KW-0560">Oxidoreductase</keyword>
<dbReference type="InterPro" id="IPR016040">
    <property type="entry name" value="NAD(P)-bd_dom"/>
</dbReference>
<keyword evidence="1" id="KW-0521">NADP</keyword>
<feature type="domain" description="NAD(P)-binding" evidence="3">
    <location>
        <begin position="10"/>
        <end position="75"/>
    </location>
</feature>
<dbReference type="EMBL" id="PGOL01005224">
    <property type="protein sequence ID" value="PKI35760.1"/>
    <property type="molecule type" value="Genomic_DNA"/>
</dbReference>
<dbReference type="Proteomes" id="UP000233551">
    <property type="component" value="Unassembled WGS sequence"/>
</dbReference>
<dbReference type="STRING" id="22663.A0A2I0HW69"/>
<dbReference type="PANTHER" id="PTHR10366">
    <property type="entry name" value="NAD DEPENDENT EPIMERASE/DEHYDRATASE"/>
    <property type="match status" value="1"/>
</dbReference>
<sequence length="165" mass="18516">MEMEKKKVCVTGAGGFLASWIVKLFLSKGYLVHGTMRDPRDEKYAYLNKLERASDNLKAFKADLLDYDSLQSAITGCAGFIPVACLVPTSALVNPEERACTEAKVKRVVHISSVAAFGMIPNWPKDRFKDETCWSDKEYCRATEVEACPWEVDTTLPFLWNSSVH</sequence>
<proteinExistence type="predicted"/>
<dbReference type="Pfam" id="PF16363">
    <property type="entry name" value="GDP_Man_Dehyd"/>
    <property type="match status" value="1"/>
</dbReference>
<dbReference type="PANTHER" id="PTHR10366:SF776">
    <property type="entry name" value="NAD(P)-BINDING ROSSMANN-FOLD SUPERFAMILY PROTEIN"/>
    <property type="match status" value="1"/>
</dbReference>
<dbReference type="AlphaFoldDB" id="A0A2I0HW69"/>
<dbReference type="InterPro" id="IPR050425">
    <property type="entry name" value="NAD(P)_dehydrat-like"/>
</dbReference>
<organism evidence="4 5">
    <name type="scientific">Punica granatum</name>
    <name type="common">Pomegranate</name>
    <dbReference type="NCBI Taxonomy" id="22663"/>
    <lineage>
        <taxon>Eukaryota</taxon>
        <taxon>Viridiplantae</taxon>
        <taxon>Streptophyta</taxon>
        <taxon>Embryophyta</taxon>
        <taxon>Tracheophyta</taxon>
        <taxon>Spermatophyta</taxon>
        <taxon>Magnoliopsida</taxon>
        <taxon>eudicotyledons</taxon>
        <taxon>Gunneridae</taxon>
        <taxon>Pentapetalae</taxon>
        <taxon>rosids</taxon>
        <taxon>malvids</taxon>
        <taxon>Myrtales</taxon>
        <taxon>Lythraceae</taxon>
        <taxon>Punica</taxon>
    </lineage>
</organism>
<accession>A0A2I0HW69</accession>
<evidence type="ECO:0000259" key="3">
    <source>
        <dbReference type="Pfam" id="PF16363"/>
    </source>
</evidence>
<dbReference type="SUPFAM" id="SSF51735">
    <property type="entry name" value="NAD(P)-binding Rossmann-fold domains"/>
    <property type="match status" value="1"/>
</dbReference>
<evidence type="ECO:0000313" key="4">
    <source>
        <dbReference type="EMBL" id="PKI35760.1"/>
    </source>
</evidence>
<keyword evidence="5" id="KW-1185">Reference proteome</keyword>
<dbReference type="GO" id="GO:0016616">
    <property type="term" value="F:oxidoreductase activity, acting on the CH-OH group of donors, NAD or NADP as acceptor"/>
    <property type="evidence" value="ECO:0007669"/>
    <property type="project" value="TreeGrafter"/>
</dbReference>
<evidence type="ECO:0000313" key="5">
    <source>
        <dbReference type="Proteomes" id="UP000233551"/>
    </source>
</evidence>
<evidence type="ECO:0000256" key="2">
    <source>
        <dbReference type="ARBA" id="ARBA00023002"/>
    </source>
</evidence>
<dbReference type="InterPro" id="IPR036291">
    <property type="entry name" value="NAD(P)-bd_dom_sf"/>
</dbReference>
<comment type="caution">
    <text evidence="4">The sequence shown here is derived from an EMBL/GenBank/DDBJ whole genome shotgun (WGS) entry which is preliminary data.</text>
</comment>
<gene>
    <name evidence="4" type="ORF">CRG98_043918</name>
</gene>
<evidence type="ECO:0000256" key="1">
    <source>
        <dbReference type="ARBA" id="ARBA00022857"/>
    </source>
</evidence>
<protein>
    <recommendedName>
        <fullName evidence="3">NAD(P)-binding domain-containing protein</fullName>
    </recommendedName>
</protein>
<reference evidence="4 5" key="1">
    <citation type="submission" date="2017-11" db="EMBL/GenBank/DDBJ databases">
        <title>De-novo sequencing of pomegranate (Punica granatum L.) genome.</title>
        <authorList>
            <person name="Akparov Z."/>
            <person name="Amiraslanov A."/>
            <person name="Hajiyeva S."/>
            <person name="Abbasov M."/>
            <person name="Kaur K."/>
            <person name="Hamwieh A."/>
            <person name="Solovyev V."/>
            <person name="Salamov A."/>
            <person name="Braich B."/>
            <person name="Kosarev P."/>
            <person name="Mahmoud A."/>
            <person name="Hajiyev E."/>
            <person name="Babayeva S."/>
            <person name="Izzatullayeva V."/>
            <person name="Mammadov A."/>
            <person name="Mammadov A."/>
            <person name="Sharifova S."/>
            <person name="Ojaghi J."/>
            <person name="Eynullazada K."/>
            <person name="Bayramov B."/>
            <person name="Abdulazimova A."/>
            <person name="Shahmuradov I."/>
        </authorList>
    </citation>
    <scope>NUCLEOTIDE SEQUENCE [LARGE SCALE GENOMIC DNA]</scope>
    <source>
        <strain evidence="5">cv. AG2017</strain>
        <tissue evidence="4">Leaf</tissue>
    </source>
</reference>
<name>A0A2I0HW69_PUNGR</name>